<organism evidence="11 12">
    <name type="scientific">Planoprotostelium fungivorum</name>
    <dbReference type="NCBI Taxonomy" id="1890364"/>
    <lineage>
        <taxon>Eukaryota</taxon>
        <taxon>Amoebozoa</taxon>
        <taxon>Evosea</taxon>
        <taxon>Variosea</taxon>
        <taxon>Cavosteliida</taxon>
        <taxon>Cavosteliaceae</taxon>
        <taxon>Planoprotostelium</taxon>
    </lineage>
</organism>
<evidence type="ECO:0000256" key="6">
    <source>
        <dbReference type="ARBA" id="ARBA00023212"/>
    </source>
</evidence>
<comment type="subcellular location">
    <subcellularLocation>
        <location evidence="1">Cytoplasm</location>
        <location evidence="1">Cytoskeleton</location>
    </subcellularLocation>
</comment>
<evidence type="ECO:0000259" key="10">
    <source>
        <dbReference type="PROSITE" id="PS50245"/>
    </source>
</evidence>
<keyword evidence="9" id="KW-0812">Transmembrane</keyword>
<comment type="caution">
    <text evidence="11">The sequence shown here is derived from an EMBL/GenBank/DDBJ whole genome shotgun (WGS) entry which is preliminary data.</text>
</comment>
<evidence type="ECO:0000256" key="8">
    <source>
        <dbReference type="SAM" id="MobiDB-lite"/>
    </source>
</evidence>
<evidence type="ECO:0000256" key="7">
    <source>
        <dbReference type="SAM" id="Coils"/>
    </source>
</evidence>
<dbReference type="Gene3D" id="2.30.30.190">
    <property type="entry name" value="CAP Gly-rich-like domain"/>
    <property type="match status" value="1"/>
</dbReference>
<dbReference type="GO" id="GO:0005874">
    <property type="term" value="C:microtubule"/>
    <property type="evidence" value="ECO:0007669"/>
    <property type="project" value="UniProtKB-KW"/>
</dbReference>
<evidence type="ECO:0000313" key="11">
    <source>
        <dbReference type="EMBL" id="PRP79192.1"/>
    </source>
</evidence>
<feature type="compositionally biased region" description="Low complexity" evidence="8">
    <location>
        <begin position="200"/>
        <end position="218"/>
    </location>
</feature>
<dbReference type="GO" id="GO:0016757">
    <property type="term" value="F:glycosyltransferase activity"/>
    <property type="evidence" value="ECO:0007669"/>
    <property type="project" value="InterPro"/>
</dbReference>
<name>A0A2P6N5H1_9EUKA</name>
<dbReference type="InterPro" id="IPR029675">
    <property type="entry name" value="PGAP4"/>
</dbReference>
<keyword evidence="12" id="KW-1185">Reference proteome</keyword>
<dbReference type="STRING" id="1890364.A0A2P6N5H1"/>
<dbReference type="Pfam" id="PF12455">
    <property type="entry name" value="Dynactin"/>
    <property type="match status" value="1"/>
</dbReference>
<dbReference type="PANTHER" id="PTHR31410">
    <property type="entry name" value="TRANSMEMBRANE PROTEIN 246"/>
    <property type="match status" value="1"/>
</dbReference>
<dbReference type="SUPFAM" id="SSF74924">
    <property type="entry name" value="Cap-Gly domain"/>
    <property type="match status" value="1"/>
</dbReference>
<dbReference type="GO" id="GO:0006506">
    <property type="term" value="P:GPI anchor biosynthetic process"/>
    <property type="evidence" value="ECO:0007669"/>
    <property type="project" value="InterPro"/>
</dbReference>
<dbReference type="OrthoDB" id="2016523at2759"/>
<dbReference type="FunCoup" id="A0A2P6N5H1">
    <property type="interactions" value="11"/>
</dbReference>
<dbReference type="InterPro" id="IPR036859">
    <property type="entry name" value="CAP-Gly_dom_sf"/>
</dbReference>
<feature type="domain" description="CAP-Gly" evidence="10">
    <location>
        <begin position="31"/>
        <end position="73"/>
    </location>
</feature>
<keyword evidence="6" id="KW-0963">Cytoplasm</keyword>
<feature type="compositionally biased region" description="Pro residues" evidence="8">
    <location>
        <begin position="326"/>
        <end position="340"/>
    </location>
</feature>
<keyword evidence="4" id="KW-0243">Dynein</keyword>
<feature type="compositionally biased region" description="Low complexity" evidence="8">
    <location>
        <begin position="225"/>
        <end position="236"/>
    </location>
</feature>
<feature type="transmembrane region" description="Helical" evidence="9">
    <location>
        <begin position="1664"/>
        <end position="1684"/>
    </location>
</feature>
<feature type="region of interest" description="Disordered" evidence="8">
    <location>
        <begin position="392"/>
        <end position="411"/>
    </location>
</feature>
<dbReference type="InParanoid" id="A0A2P6N5H1"/>
<evidence type="ECO:0000256" key="3">
    <source>
        <dbReference type="ARBA" id="ARBA00022701"/>
    </source>
</evidence>
<feature type="transmembrane region" description="Helical" evidence="9">
    <location>
        <begin position="1609"/>
        <end position="1633"/>
    </location>
</feature>
<feature type="coiled-coil region" evidence="7">
    <location>
        <begin position="1070"/>
        <end position="1104"/>
    </location>
</feature>
<feature type="coiled-coil region" evidence="7">
    <location>
        <begin position="640"/>
        <end position="681"/>
    </location>
</feature>
<dbReference type="PROSITE" id="PS50245">
    <property type="entry name" value="CAP_GLY_2"/>
    <property type="match status" value="1"/>
</dbReference>
<sequence length="1782" mass="200199">MSALEGEPEIGSRVQIIGKAALGDGIVKFYGPTQFQTGNWVGLELDAPNGKNDGSVQDVRYFSAKENHGLFIRPNQLTLIAPASAVKVLEKSSSIEKSAPTEKPEKVEKVAEKPEKVEKVEKIEKTEKAEKAEKPEKTAEKSTGVKTATPTSRRVGTTTATKTSTPSSVKSSRLTSTLTPSSTTKRTTAKEGETASTPLKTTRTVTTVKKPISSTPSTTEKKTITKSSSVLSQSSVGEKEEEEKDTASTNVSATPSAATSDAEDEEEVPIVSPKIAAPTPNLTLGIPSPNIGDPISPIGSAPPSAPSTPRTAVPKEEPFSSAAPTPATPAPAPAPAPAPSPAASIALANQEKLIRALRDANEWKMKAEDTIRSLSTRLKENAGQTEKLARELLSSRENFEKEKEKSKRDSERELAKLQKQFEKEKEELEEQLAQVTESVEEMTLDREIAEEKAEALEEELEGLKAKLSLAEIENSSKSSAPEGEEITASSKELQEQNDKLKEALMKLRDLSVEEKKDREKRIKELEKENKSIPGLQEKVLKLEVDLEERTNEVEELKEAMDAAADSEAIIEELSDKKMNLEEKVAELQATIEELEEMRDISQEIEENQAAVEKQLRSEIYGKEVELLDAAGQSTNLSRKISELERTIQQFRILVKGQQDEINQLRQRENESISQSNELEQQSRSLMTLTHHLQNQAVKANAIGIDMAMSDINMQQSSLQLAFVLGDAFSKDYHAFSMLMLMKRLNSKARVVEQNSPDSNEDDDATLWISEFRYLLSEVQRISSDVVYVLSQCDPDNFLRIGLQYLEMAPMEKRMDDLISSAKEETISDASVLPLRELHVRLSGLYEAHIDRESVSLARRLTREVSFIQIYIERALIGEGRLVRAIQKATDALQPAEIMPITLFPKKRLQYNVELCRKLERTLAEYEPAEEGREQSVQIVTSSLENSQKILQCMDKVCDEFLPQLSSLRGSPEEISAALSSYLQSSGMDNWSTLEGHVEPVYNQLTELTNILSLGSLAPKIEGEVVPAQAQRMKVIQEELHNSALMKNKLNEKTGETNEFKRLLQLRDVELQDIKWKEQALEKKIQRLLKTEEKLNSRIAEDSEKAKSQEKMYTEAVDTLQKDQNLTAGENKTLREKITQLSKQMAEKEQNAADLPAGLVTEQITEMRLAIRHLSHENSILRGRENSKLLEISLPPLQKFGTQTETQSTSKFMNNDVASGLRQMQSLQREMLMRNACTTVVDLNHKTSPAEAQLRQIKLEKEYLQDKLNAIRQKFGGHMMSSGAKRGAEEKKEGGALLLGKMTLKGCVGELSREKKVIVDHKQFERLVSLVTDIVDTLHDSDIVSAAIFTIGWWEAAPESMEASDTSLCTPHEPQSFADVAQMITEMNRPTSRSLFIFAVILHCLLFYAYLAYRYRDVRYSLFYQHDEEAHNAENVRQKRMQMRKAKQEFDEMFTAVYSNDTTTEMKFTVKDLCVGIVSVNRRPQRYLLETVASLINHIDAEVADRVTLFVLNTMPNEDDHPDACDLKHILPVIHRSTIYPQSYAHVSGWHGKEVIDYVFALKICHKLSRAIDPLERGRSTTQRGLFDEPWMFVRLFYSEYFLGWSVEDAISLIIMSLIIGSIITPLLLFLYSLHGVSSTAPAMFTDIIWIEGERPVSFVKNQTQFSLCLWIFMTIISCSTLLSVGKQNLFHAFETGLYPYASHALTTGMLYSNNRTEALSQYLLDHHQEQPVDILIGQYAEERGLQRLLLVPNIVQHIGAFSSNRNKKQSFDDHKDSLTFEE</sequence>
<comment type="similarity">
    <text evidence="2">Belongs to the dynactin 150 kDa subunit family.</text>
</comment>
<feature type="compositionally biased region" description="Low complexity" evidence="8">
    <location>
        <begin position="147"/>
        <end position="186"/>
    </location>
</feature>
<keyword evidence="6" id="KW-0206">Cytoskeleton</keyword>
<dbReference type="SMART" id="SM01052">
    <property type="entry name" value="CAP_GLY"/>
    <property type="match status" value="1"/>
</dbReference>
<evidence type="ECO:0000256" key="5">
    <source>
        <dbReference type="ARBA" id="ARBA00023054"/>
    </source>
</evidence>
<dbReference type="InterPro" id="IPR000938">
    <property type="entry name" value="CAP-Gly_domain"/>
</dbReference>
<feature type="region of interest" description="Disordered" evidence="8">
    <location>
        <begin position="472"/>
        <end position="498"/>
    </location>
</feature>
<dbReference type="InterPro" id="IPR022157">
    <property type="entry name" value="Dynactin"/>
</dbReference>
<dbReference type="GO" id="GO:0030286">
    <property type="term" value="C:dynein complex"/>
    <property type="evidence" value="ECO:0007669"/>
    <property type="project" value="UniProtKB-KW"/>
</dbReference>
<dbReference type="PROSITE" id="PS00845">
    <property type="entry name" value="CAP_GLY_1"/>
    <property type="match status" value="1"/>
</dbReference>
<keyword evidence="9" id="KW-0472">Membrane</keyword>
<dbReference type="Pfam" id="PF01302">
    <property type="entry name" value="CAP_GLY"/>
    <property type="match status" value="1"/>
</dbReference>
<evidence type="ECO:0000256" key="1">
    <source>
        <dbReference type="ARBA" id="ARBA00004245"/>
    </source>
</evidence>
<evidence type="ECO:0000256" key="9">
    <source>
        <dbReference type="SAM" id="Phobius"/>
    </source>
</evidence>
<dbReference type="GO" id="GO:0000139">
    <property type="term" value="C:Golgi membrane"/>
    <property type="evidence" value="ECO:0007669"/>
    <property type="project" value="InterPro"/>
</dbReference>
<evidence type="ECO:0000256" key="4">
    <source>
        <dbReference type="ARBA" id="ARBA00023017"/>
    </source>
</evidence>
<feature type="transmembrane region" description="Helical" evidence="9">
    <location>
        <begin position="1394"/>
        <end position="1412"/>
    </location>
</feature>
<evidence type="ECO:0000313" key="12">
    <source>
        <dbReference type="Proteomes" id="UP000241769"/>
    </source>
</evidence>
<dbReference type="PANTHER" id="PTHR31410:SF1">
    <property type="entry name" value="POST-GPI ATTACHMENT TO PROTEINS FACTOR 4"/>
    <property type="match status" value="1"/>
</dbReference>
<gene>
    <name evidence="11" type="ORF">PROFUN_13072</name>
</gene>
<feature type="compositionally biased region" description="Basic and acidic residues" evidence="8">
    <location>
        <begin position="92"/>
        <end position="140"/>
    </location>
</feature>
<proteinExistence type="inferred from homology"/>
<reference evidence="11 12" key="1">
    <citation type="journal article" date="2018" name="Genome Biol. Evol.">
        <title>Multiple Roots of Fruiting Body Formation in Amoebozoa.</title>
        <authorList>
            <person name="Hillmann F."/>
            <person name="Forbes G."/>
            <person name="Novohradska S."/>
            <person name="Ferling I."/>
            <person name="Riege K."/>
            <person name="Groth M."/>
            <person name="Westermann M."/>
            <person name="Marz M."/>
            <person name="Spaller T."/>
            <person name="Winckler T."/>
            <person name="Schaap P."/>
            <person name="Glockner G."/>
        </authorList>
    </citation>
    <scope>NUCLEOTIDE SEQUENCE [LARGE SCALE GENOMIC DNA]</scope>
    <source>
        <strain evidence="11 12">Jena</strain>
    </source>
</reference>
<dbReference type="EMBL" id="MDYQ01000193">
    <property type="protein sequence ID" value="PRP79192.1"/>
    <property type="molecule type" value="Genomic_DNA"/>
</dbReference>
<keyword evidence="5 7" id="KW-0175">Coiled coil</keyword>
<dbReference type="Proteomes" id="UP000241769">
    <property type="component" value="Unassembled WGS sequence"/>
</dbReference>
<accession>A0A2P6N5H1</accession>
<keyword evidence="9" id="KW-1133">Transmembrane helix</keyword>
<keyword evidence="3" id="KW-0493">Microtubule</keyword>
<feature type="region of interest" description="Disordered" evidence="8">
    <location>
        <begin position="92"/>
        <end position="344"/>
    </location>
</feature>
<protein>
    <recommendedName>
        <fullName evidence="10">CAP-Gly domain-containing protein</fullName>
    </recommendedName>
</protein>
<evidence type="ECO:0000256" key="2">
    <source>
        <dbReference type="ARBA" id="ARBA00011010"/>
    </source>
</evidence>